<organism evidence="2 3">
    <name type="scientific">Pycnococcus provasolii</name>
    <dbReference type="NCBI Taxonomy" id="41880"/>
    <lineage>
        <taxon>Eukaryota</taxon>
        <taxon>Viridiplantae</taxon>
        <taxon>Chlorophyta</taxon>
        <taxon>Pseudoscourfieldiophyceae</taxon>
        <taxon>Pseudoscourfieldiales</taxon>
        <taxon>Pycnococcaceae</taxon>
        <taxon>Pycnococcus</taxon>
    </lineage>
</organism>
<comment type="caution">
    <text evidence="2">The sequence shown here is derived from an EMBL/GenBank/DDBJ whole genome shotgun (WGS) entry which is preliminary data.</text>
</comment>
<evidence type="ECO:0000313" key="2">
    <source>
        <dbReference type="EMBL" id="GHP07632.1"/>
    </source>
</evidence>
<accession>A0A830HL84</accession>
<dbReference type="Proteomes" id="UP000660262">
    <property type="component" value="Unassembled WGS sequence"/>
</dbReference>
<feature type="coiled-coil region" evidence="1">
    <location>
        <begin position="21"/>
        <end position="48"/>
    </location>
</feature>
<name>A0A830HL84_9CHLO</name>
<proteinExistence type="predicted"/>
<keyword evidence="1" id="KW-0175">Coiled coil</keyword>
<evidence type="ECO:0000256" key="1">
    <source>
        <dbReference type="SAM" id="Coils"/>
    </source>
</evidence>
<reference evidence="2" key="1">
    <citation type="submission" date="2020-10" db="EMBL/GenBank/DDBJ databases">
        <title>Unveiling of a novel bifunctional photoreceptor, Dualchrome1, isolated from a cosmopolitan green alga.</title>
        <authorList>
            <person name="Suzuki S."/>
            <person name="Kawachi M."/>
        </authorList>
    </citation>
    <scope>NUCLEOTIDE SEQUENCE</scope>
    <source>
        <strain evidence="2">NIES 2893</strain>
    </source>
</reference>
<dbReference type="EMBL" id="BNJQ01000017">
    <property type="protein sequence ID" value="GHP07632.1"/>
    <property type="molecule type" value="Genomic_DNA"/>
</dbReference>
<dbReference type="AlphaFoldDB" id="A0A830HL84"/>
<protein>
    <submittedName>
        <fullName evidence="2">Uncharacterized protein</fullName>
    </submittedName>
</protein>
<evidence type="ECO:0000313" key="3">
    <source>
        <dbReference type="Proteomes" id="UP000660262"/>
    </source>
</evidence>
<sequence length="278" mass="30445">MSSSSAAAAAASTPASSSLSVSELRIENAKLRAEVQELRRQLGETHAVVKRTTPLDVMFGNMSATIKELVYMMAEEVMDYAHDAYKAEAATRGRLTGAAKRRLEEEGVLGPCGDDAAARKCARSTTVGFPIKPEGVESKIDSLDPEGCSYWAGNGRRQALYDSIFSKYVPSCGEPDQVLDGIRAMTEGGVVVSLVYGIHAIQHEYFNNGFCNLFCNTDFEGIESKDDVLRDEFSWEYSDMLGFLCKRCSPSAGLLIEKLIVIGKEWECEEDESDDDSK</sequence>
<gene>
    <name evidence="2" type="ORF">PPROV_000637400</name>
</gene>
<keyword evidence="3" id="KW-1185">Reference proteome</keyword>